<dbReference type="InterPro" id="IPR011050">
    <property type="entry name" value="Pectin_lyase_fold/virulence"/>
</dbReference>
<dbReference type="Pfam" id="PF00544">
    <property type="entry name" value="Pectate_lyase_4"/>
    <property type="match status" value="1"/>
</dbReference>
<dbReference type="SUPFAM" id="SSF51126">
    <property type="entry name" value="Pectin lyase-like"/>
    <property type="match status" value="1"/>
</dbReference>
<feature type="domain" description="Pectate lyase" evidence="2">
    <location>
        <begin position="9"/>
        <end position="90"/>
    </location>
</feature>
<comment type="caution">
    <text evidence="3">The sequence shown here is derived from an EMBL/GenBank/DDBJ whole genome shotgun (WGS) entry which is preliminary data.</text>
</comment>
<dbReference type="Gene3D" id="2.160.20.10">
    <property type="entry name" value="Single-stranded right-handed beta-helix, Pectin lyase-like"/>
    <property type="match status" value="1"/>
</dbReference>
<reference evidence="3 4" key="1">
    <citation type="submission" date="2023-11" db="EMBL/GenBank/DDBJ databases">
        <title>Lentzea sokolovensis, sp. nov., Lentzea kristufkii, sp. nov., and Lentzea miocenensis, sp. nov., rare actinobacteria from Sokolov Coal Basin, Miocene lacustrine sediment, Czech Republic.</title>
        <authorList>
            <person name="Lara A."/>
            <person name="Kotroba L."/>
            <person name="Nouioui I."/>
            <person name="Neumann-Schaal M."/>
            <person name="Mast Y."/>
            <person name="Chronakova A."/>
        </authorList>
    </citation>
    <scope>NUCLEOTIDE SEQUENCE [LARGE SCALE GENOMIC DNA]</scope>
    <source>
        <strain evidence="3 4">BCCO 10_0856</strain>
    </source>
</reference>
<dbReference type="PANTHER" id="PTHR31683:SF18">
    <property type="entry name" value="PECTATE LYASE 21-RELATED"/>
    <property type="match status" value="1"/>
</dbReference>
<dbReference type="EMBL" id="JAXAVW010000037">
    <property type="protein sequence ID" value="MDX8035684.1"/>
    <property type="molecule type" value="Genomic_DNA"/>
</dbReference>
<dbReference type="InterPro" id="IPR045032">
    <property type="entry name" value="PEL"/>
</dbReference>
<name>A0ABU4TBX7_9PSEU</name>
<keyword evidence="4" id="KW-1185">Reference proteome</keyword>
<dbReference type="RefSeq" id="WP_319970704.1">
    <property type="nucleotide sequence ID" value="NZ_JAXAVW010000037.1"/>
</dbReference>
<accession>A0ABU4TBX7</accession>
<evidence type="ECO:0000259" key="2">
    <source>
        <dbReference type="Pfam" id="PF00544"/>
    </source>
</evidence>
<dbReference type="PANTHER" id="PTHR31683">
    <property type="entry name" value="PECTATE LYASE 18-RELATED"/>
    <property type="match status" value="1"/>
</dbReference>
<evidence type="ECO:0000313" key="4">
    <source>
        <dbReference type="Proteomes" id="UP001285521"/>
    </source>
</evidence>
<reference evidence="3 4" key="2">
    <citation type="submission" date="2023-11" db="EMBL/GenBank/DDBJ databases">
        <authorList>
            <person name="Lara A.C."/>
            <person name="Chronakova A."/>
        </authorList>
    </citation>
    <scope>NUCLEOTIDE SEQUENCE [LARGE SCALE GENOMIC DNA]</scope>
    <source>
        <strain evidence="3 4">BCCO 10_0856</strain>
    </source>
</reference>
<keyword evidence="1" id="KW-0456">Lyase</keyword>
<evidence type="ECO:0000313" key="3">
    <source>
        <dbReference type="EMBL" id="MDX8035684.1"/>
    </source>
</evidence>
<protein>
    <recommendedName>
        <fullName evidence="2">Pectate lyase domain-containing protein</fullName>
    </recommendedName>
</protein>
<proteinExistence type="predicted"/>
<evidence type="ECO:0000256" key="1">
    <source>
        <dbReference type="ARBA" id="ARBA00023239"/>
    </source>
</evidence>
<sequence length="158" mass="17101">MVRLCARRAAVDIVRGAEYVTVSWNWFRGTDKSMLIGHSDGSASTDKGHPRVRFGEPVHVYNNYFRANELYGVASTMDAGVMVEGNYFDNVPHPVLVGYGDSGPGRVVQRDNVFAGSGVPQTAGSVQEPRSYYAYTLDRAADVPRIVRASAGVSVLSG</sequence>
<dbReference type="InterPro" id="IPR012334">
    <property type="entry name" value="Pectin_lyas_fold"/>
</dbReference>
<organism evidence="3 4">
    <name type="scientific">Lentzea miocenica</name>
    <dbReference type="NCBI Taxonomy" id="3095431"/>
    <lineage>
        <taxon>Bacteria</taxon>
        <taxon>Bacillati</taxon>
        <taxon>Actinomycetota</taxon>
        <taxon>Actinomycetes</taxon>
        <taxon>Pseudonocardiales</taxon>
        <taxon>Pseudonocardiaceae</taxon>
        <taxon>Lentzea</taxon>
    </lineage>
</organism>
<gene>
    <name evidence="3" type="ORF">SK803_36240</name>
</gene>
<dbReference type="Proteomes" id="UP001285521">
    <property type="component" value="Unassembled WGS sequence"/>
</dbReference>
<dbReference type="InterPro" id="IPR002022">
    <property type="entry name" value="Pec_lyase"/>
</dbReference>